<feature type="transmembrane region" description="Helical" evidence="1">
    <location>
        <begin position="12"/>
        <end position="32"/>
    </location>
</feature>
<protein>
    <submittedName>
        <fullName evidence="2">Uncharacterized protein</fullName>
    </submittedName>
</protein>
<comment type="caution">
    <text evidence="2">The sequence shown here is derived from an EMBL/GenBank/DDBJ whole genome shotgun (WGS) entry which is preliminary data.</text>
</comment>
<evidence type="ECO:0000313" key="2">
    <source>
        <dbReference type="EMBL" id="NLH34475.1"/>
    </source>
</evidence>
<name>A0A847IYC6_9LACT</name>
<evidence type="ECO:0000256" key="1">
    <source>
        <dbReference type="SAM" id="Phobius"/>
    </source>
</evidence>
<keyword evidence="1" id="KW-0812">Transmembrane</keyword>
<gene>
    <name evidence="2" type="ORF">GX453_00305</name>
</gene>
<evidence type="ECO:0000313" key="3">
    <source>
        <dbReference type="Proteomes" id="UP000559962"/>
    </source>
</evidence>
<reference evidence="2 3" key="1">
    <citation type="journal article" date="2020" name="Biotechnol. Biofuels">
        <title>New insights from the biogas microbiome by comprehensive genome-resolved metagenomics of nearly 1600 species originating from multiple anaerobic digesters.</title>
        <authorList>
            <person name="Campanaro S."/>
            <person name="Treu L."/>
            <person name="Rodriguez-R L.M."/>
            <person name="Kovalovszki A."/>
            <person name="Ziels R.M."/>
            <person name="Maus I."/>
            <person name="Zhu X."/>
            <person name="Kougias P.G."/>
            <person name="Basile A."/>
            <person name="Luo G."/>
            <person name="Schluter A."/>
            <person name="Konstantinidis K.T."/>
            <person name="Angelidaki I."/>
        </authorList>
    </citation>
    <scope>NUCLEOTIDE SEQUENCE [LARGE SCALE GENOMIC DNA]</scope>
    <source>
        <strain evidence="2">AS27yjCOA_61</strain>
    </source>
</reference>
<dbReference type="AlphaFoldDB" id="A0A847IYC6"/>
<sequence>MIKKQESISSSWLFVILILFCLFGAVTLMSTLETNKVKREQIKIYNRINNMEQSLRTKDKEIESYLIKEKIK</sequence>
<keyword evidence="1" id="KW-1133">Transmembrane helix</keyword>
<dbReference type="Proteomes" id="UP000559962">
    <property type="component" value="Unassembled WGS sequence"/>
</dbReference>
<accession>A0A847IYC6</accession>
<proteinExistence type="predicted"/>
<dbReference type="EMBL" id="JAAYVO010000005">
    <property type="protein sequence ID" value="NLH34475.1"/>
    <property type="molecule type" value="Genomic_DNA"/>
</dbReference>
<organism evidence="2 3">
    <name type="scientific">Pseudolactococcus chungangensis</name>
    <dbReference type="NCBI Taxonomy" id="451457"/>
    <lineage>
        <taxon>Bacteria</taxon>
        <taxon>Bacillati</taxon>
        <taxon>Bacillota</taxon>
        <taxon>Bacilli</taxon>
        <taxon>Lactobacillales</taxon>
        <taxon>Streptococcaceae</taxon>
        <taxon>Pseudolactococcus</taxon>
    </lineage>
</organism>
<keyword evidence="1" id="KW-0472">Membrane</keyword>